<dbReference type="InterPro" id="IPR002477">
    <property type="entry name" value="Peptidoglycan-bd-like"/>
</dbReference>
<dbReference type="Pfam" id="PF01471">
    <property type="entry name" value="PG_binding_1"/>
    <property type="match status" value="6"/>
</dbReference>
<proteinExistence type="predicted"/>
<sequence length="870" mass="94313">MDFTRALYYKSPIMTGNDVRYVQERLKELGYYTGSIDGSFGPACRRAVIHFQKTNLLEPDGSLGPITWNVLFSSNAVAVFTYTRALYYTSPVMVGQDVTYVQRRLKLLGFYTGLVDGSFGPACNQAVMDFQRANGLGIDGSVGPATWEKLFGNNVNTSIQYTRALYYTRPVMTGSDVTHVQNALKSLGFYTGEIDGSFGTLCNQAVINFQRENGLDVDGSVGPATWNKLFSDTSAGQVSYTRALYYTIPIRTGDDVVKVQKKLKELGFYKDAIDGSFGPACDLATRNFQRANGLEVDGSVGPLTWSKLFSDNVNSEMKYTRALHYTSPVMTGNDVTHVQKRLKELGFYNGGIDGSFGPGCDEAIRNFQRANGLAVDGSVGPATWEKLFNDAASTELVYTRALYYTSPVMTGNDVIHVQKRLQALGFYGGIIDGSFGPACRQAVMEFQRANKLAVDGSVGPATWNKLFGIDSSGGMGNLGNIKKVFIDPGHGGSDPGALGNGLKEKDITLSMALKLGNLLQAKGMSVKYSRTTDKYVSLQNRASQANAWGADLFVSIHCNAFKSSSAHGTECFTHPSASASTKALSRNVSNDMAKSLGLRNRGHKEANFAVLRLSNMPAILTETAFITNSSDASKLNSGQNEFVSSLASQIIGANVELPDATKEIIRYASRNGLFKGLGVDVETFNTKSPVQLISIRPKVTLQVELSATTTFPIPAKQEVLNLSLTSNEIEVSFLDKLGSTGVVFGPGMNLQMPINRLKATQDIDRIVKYSVQNKLDFLEVIMEAALPIGDTTVYQRFIYNIYRNPLDFAYSTVMVPTGSRDGSGEILPEIIKTAVVVSAIAIVAGVVFVGMTGGWGALNACKLIPLFVRP</sequence>
<reference evidence="4" key="1">
    <citation type="submission" date="2022-07" db="EMBL/GenBank/DDBJ databases">
        <title>Enhanced cultured diversity of the mouse gut microbiota enables custom-made synthetic communities.</title>
        <authorList>
            <person name="Afrizal A."/>
        </authorList>
    </citation>
    <scope>NUCLEOTIDE SEQUENCE</scope>
    <source>
        <strain evidence="4">DSM 28593</strain>
    </source>
</reference>
<dbReference type="Pfam" id="PF01520">
    <property type="entry name" value="Amidase_3"/>
    <property type="match status" value="1"/>
</dbReference>
<dbReference type="SUPFAM" id="SSF47090">
    <property type="entry name" value="PGBD-like"/>
    <property type="match status" value="6"/>
</dbReference>
<evidence type="ECO:0000256" key="2">
    <source>
        <dbReference type="SAM" id="Phobius"/>
    </source>
</evidence>
<feature type="domain" description="MurNAc-LAA" evidence="3">
    <location>
        <begin position="542"/>
        <end position="651"/>
    </location>
</feature>
<dbReference type="EMBL" id="JANKAS010000016">
    <property type="protein sequence ID" value="MCR1899963.1"/>
    <property type="molecule type" value="Genomic_DNA"/>
</dbReference>
<keyword evidence="1" id="KW-0378">Hydrolase</keyword>
<dbReference type="InterPro" id="IPR036366">
    <property type="entry name" value="PGBDSf"/>
</dbReference>
<dbReference type="SMART" id="SM00646">
    <property type="entry name" value="Ami_3"/>
    <property type="match status" value="1"/>
</dbReference>
<keyword evidence="2" id="KW-0472">Membrane</keyword>
<dbReference type="GO" id="GO:0030288">
    <property type="term" value="C:outer membrane-bounded periplasmic space"/>
    <property type="evidence" value="ECO:0007669"/>
    <property type="project" value="TreeGrafter"/>
</dbReference>
<keyword evidence="5" id="KW-1185">Reference proteome</keyword>
<dbReference type="PANTHER" id="PTHR30404">
    <property type="entry name" value="N-ACETYLMURAMOYL-L-ALANINE AMIDASE"/>
    <property type="match status" value="1"/>
</dbReference>
<feature type="transmembrane region" description="Helical" evidence="2">
    <location>
        <begin position="835"/>
        <end position="858"/>
    </location>
</feature>
<keyword evidence="2" id="KW-1133">Transmembrane helix</keyword>
<accession>A0AAE3HJN8</accession>
<organism evidence="4 5">
    <name type="scientific">Irregularibacter muris</name>
    <dbReference type="NCBI Taxonomy" id="1796619"/>
    <lineage>
        <taxon>Bacteria</taxon>
        <taxon>Bacillati</taxon>
        <taxon>Bacillota</taxon>
        <taxon>Clostridia</taxon>
        <taxon>Eubacteriales</taxon>
        <taxon>Eubacteriaceae</taxon>
        <taxon>Irregularibacter</taxon>
    </lineage>
</organism>
<dbReference type="InterPro" id="IPR050695">
    <property type="entry name" value="N-acetylmuramoyl_amidase_3"/>
</dbReference>
<evidence type="ECO:0000256" key="1">
    <source>
        <dbReference type="ARBA" id="ARBA00022801"/>
    </source>
</evidence>
<evidence type="ECO:0000313" key="4">
    <source>
        <dbReference type="EMBL" id="MCR1899963.1"/>
    </source>
</evidence>
<dbReference type="GO" id="GO:0009253">
    <property type="term" value="P:peptidoglycan catabolic process"/>
    <property type="evidence" value="ECO:0007669"/>
    <property type="project" value="InterPro"/>
</dbReference>
<dbReference type="InterPro" id="IPR036365">
    <property type="entry name" value="PGBD-like_sf"/>
</dbReference>
<dbReference type="PANTHER" id="PTHR30404:SF0">
    <property type="entry name" value="N-ACETYLMURAMOYL-L-ALANINE AMIDASE AMIC"/>
    <property type="match status" value="1"/>
</dbReference>
<dbReference type="GO" id="GO:0008745">
    <property type="term" value="F:N-acetylmuramoyl-L-alanine amidase activity"/>
    <property type="evidence" value="ECO:0007669"/>
    <property type="project" value="InterPro"/>
</dbReference>
<dbReference type="AlphaFoldDB" id="A0AAE3HJN8"/>
<dbReference type="RefSeq" id="WP_257532814.1">
    <property type="nucleotide sequence ID" value="NZ_JANKAS010000016.1"/>
</dbReference>
<gene>
    <name evidence="4" type="ORF">NSA47_13420</name>
</gene>
<comment type="caution">
    <text evidence="4">The sequence shown here is derived from an EMBL/GenBank/DDBJ whole genome shotgun (WGS) entry which is preliminary data.</text>
</comment>
<dbReference type="Gene3D" id="1.10.101.10">
    <property type="entry name" value="PGBD-like superfamily/PGBD"/>
    <property type="match status" value="6"/>
</dbReference>
<dbReference type="InterPro" id="IPR002508">
    <property type="entry name" value="MurNAc-LAA_cat"/>
</dbReference>
<evidence type="ECO:0000313" key="5">
    <source>
        <dbReference type="Proteomes" id="UP001205748"/>
    </source>
</evidence>
<protein>
    <submittedName>
        <fullName evidence="4">Peptidoglycan-binding protein</fullName>
    </submittedName>
</protein>
<dbReference type="Proteomes" id="UP001205748">
    <property type="component" value="Unassembled WGS sequence"/>
</dbReference>
<name>A0AAE3HJN8_9FIRM</name>
<evidence type="ECO:0000259" key="3">
    <source>
        <dbReference type="SMART" id="SM00646"/>
    </source>
</evidence>
<keyword evidence="2" id="KW-0812">Transmembrane</keyword>
<dbReference type="CDD" id="cd02696">
    <property type="entry name" value="MurNAc-LAA"/>
    <property type="match status" value="1"/>
</dbReference>
<dbReference type="SUPFAM" id="SSF53187">
    <property type="entry name" value="Zn-dependent exopeptidases"/>
    <property type="match status" value="1"/>
</dbReference>
<dbReference type="Gene3D" id="3.40.630.40">
    <property type="entry name" value="Zn-dependent exopeptidases"/>
    <property type="match status" value="1"/>
</dbReference>